<proteinExistence type="predicted"/>
<feature type="compositionally biased region" description="Acidic residues" evidence="1">
    <location>
        <begin position="196"/>
        <end position="206"/>
    </location>
</feature>
<organism evidence="2 3">
    <name type="scientific">Fusarium duplospermum</name>
    <dbReference type="NCBI Taxonomy" id="1325734"/>
    <lineage>
        <taxon>Eukaryota</taxon>
        <taxon>Fungi</taxon>
        <taxon>Dikarya</taxon>
        <taxon>Ascomycota</taxon>
        <taxon>Pezizomycotina</taxon>
        <taxon>Sordariomycetes</taxon>
        <taxon>Hypocreomycetidae</taxon>
        <taxon>Hypocreales</taxon>
        <taxon>Nectriaceae</taxon>
        <taxon>Fusarium</taxon>
        <taxon>Fusarium solani species complex</taxon>
    </lineage>
</organism>
<feature type="non-terminal residue" evidence="2">
    <location>
        <position position="470"/>
    </location>
</feature>
<name>A0A428NF34_9HYPO</name>
<keyword evidence="3" id="KW-1185">Reference proteome</keyword>
<feature type="compositionally biased region" description="Polar residues" evidence="1">
    <location>
        <begin position="372"/>
        <end position="383"/>
    </location>
</feature>
<dbReference type="OrthoDB" id="5070671at2759"/>
<feature type="region of interest" description="Disordered" evidence="1">
    <location>
        <begin position="181"/>
        <end position="206"/>
    </location>
</feature>
<evidence type="ECO:0000256" key="1">
    <source>
        <dbReference type="SAM" id="MobiDB-lite"/>
    </source>
</evidence>
<dbReference type="Proteomes" id="UP000288168">
    <property type="component" value="Unassembled WGS sequence"/>
</dbReference>
<gene>
    <name evidence="2" type="ORF">CEP54_016332</name>
</gene>
<feature type="compositionally biased region" description="Polar residues" evidence="1">
    <location>
        <begin position="395"/>
        <end position="407"/>
    </location>
</feature>
<feature type="compositionally biased region" description="Low complexity" evidence="1">
    <location>
        <begin position="344"/>
        <end position="368"/>
    </location>
</feature>
<comment type="caution">
    <text evidence="2">The sequence shown here is derived from an EMBL/GenBank/DDBJ whole genome shotgun (WGS) entry which is preliminary data.</text>
</comment>
<dbReference type="EMBL" id="NKCI01000635">
    <property type="protein sequence ID" value="RSL39401.1"/>
    <property type="molecule type" value="Genomic_DNA"/>
</dbReference>
<feature type="region of interest" description="Disordered" evidence="1">
    <location>
        <begin position="121"/>
        <end position="157"/>
    </location>
</feature>
<feature type="compositionally biased region" description="Basic residues" evidence="1">
    <location>
        <begin position="1"/>
        <end position="12"/>
    </location>
</feature>
<accession>A0A428NF34</accession>
<evidence type="ECO:0000313" key="3">
    <source>
        <dbReference type="Proteomes" id="UP000288168"/>
    </source>
</evidence>
<protein>
    <submittedName>
        <fullName evidence="2">Uncharacterized protein</fullName>
    </submittedName>
</protein>
<evidence type="ECO:0000313" key="2">
    <source>
        <dbReference type="EMBL" id="RSL39401.1"/>
    </source>
</evidence>
<reference evidence="2 3" key="1">
    <citation type="submission" date="2017-06" db="EMBL/GenBank/DDBJ databases">
        <title>Comparative genomic analysis of Ambrosia Fusariam Clade fungi.</title>
        <authorList>
            <person name="Stajich J.E."/>
            <person name="Carrillo J."/>
            <person name="Kijimoto T."/>
            <person name="Eskalen A."/>
            <person name="O'Donnell K."/>
            <person name="Kasson M."/>
        </authorList>
    </citation>
    <scope>NUCLEOTIDE SEQUENCE [LARGE SCALE GENOMIC DNA]</scope>
    <source>
        <strain evidence="2 3">NRRL62584</strain>
    </source>
</reference>
<feature type="region of interest" description="Disordered" evidence="1">
    <location>
        <begin position="332"/>
        <end position="428"/>
    </location>
</feature>
<dbReference type="AlphaFoldDB" id="A0A428NF34"/>
<feature type="region of interest" description="Disordered" evidence="1">
    <location>
        <begin position="1"/>
        <end position="46"/>
    </location>
</feature>
<sequence length="470" mass="50630">MACRKPRQRASSRPKGCAPRKPVFRLEHPGDPIPADPRAKGPRPWDPAWVGQVMRKRGMTAIHKNYKFGKECNTTAILFFYNKIHDFWDGSVYNPEGEPLPEANGIDDPDGELVRHTAKERKQMAKAKPYKVQKQATERTLRRRKPPMDAQRASHASPALTQITVAGSESVLGDRGASIWSVPGTPASPTVGQLDNCDDNEHDEPEYDSVDEEIAPTGLAVSAADHGQDVFRRQQERRTSPPAIGHDAEGEPYEAADGGAAFTHDGAGESIHFEEPQEQPAPYEFIAMMAGDDAWMNMGMPMEGFQDTADFGVDGLGDLNLDIDMAMDMLSNAGELQGPPGSHSPKAPTASLSATSAVASAASPHEAAGGNRQISSVTTTDESAPQPAPEPDWSATANPNNETTRATQPAPIASAQPPNPPVTTTQTPYRCTPEEVLIAMQQALVGLIAERGWNVGPYQDFGGIRDPHAP</sequence>